<dbReference type="OrthoDB" id="10267474at2759"/>
<dbReference type="InterPro" id="IPR004127">
    <property type="entry name" value="Prefoldin_subunit_alpha"/>
</dbReference>
<keyword evidence="3" id="KW-0175">Coiled coil</keyword>
<evidence type="ECO:0000256" key="2">
    <source>
        <dbReference type="ARBA" id="ARBA00023186"/>
    </source>
</evidence>
<dbReference type="NCBIfam" id="TIGR00293">
    <property type="entry name" value="prefoldin subunit alpha"/>
    <property type="match status" value="1"/>
</dbReference>
<dbReference type="InterPro" id="IPR011599">
    <property type="entry name" value="PFD_alpha_archaea"/>
</dbReference>
<dbReference type="FunFam" id="1.10.287.370:FF:000004">
    <property type="entry name" value="Probable prefoldin subunit 5"/>
    <property type="match status" value="1"/>
</dbReference>
<dbReference type="Gene3D" id="1.10.287.370">
    <property type="match status" value="1"/>
</dbReference>
<dbReference type="Proteomes" id="UP000644660">
    <property type="component" value="Unassembled WGS sequence"/>
</dbReference>
<sequence>MSQKIDLTQLNPEQLNAVKQQFDQELNHFTQSLQALIVAKNKFSECVSDIKTVSEEANKNQTLLIPASASLYIPGHIKDNTKFMVDIGTGYYVEKDAKDAITFYEKKIEKLNNESTQIQNIIKDKSQSSLAIESQIRQLAVRQHEAAKQEAVAAAK</sequence>
<keyword evidence="5" id="KW-1185">Reference proteome</keyword>
<protein>
    <submittedName>
        <fullName evidence="4">Similar to Saccharomyces cerevisiae YML094W GIM5 Subunit of the heterohexameric cochaperone prefoldin complex which binds specifically to cytosolic chaperonin and transfers target proteins to it</fullName>
    </submittedName>
</protein>
<comment type="similarity">
    <text evidence="1">Belongs to the prefoldin subunit alpha family.</text>
</comment>
<comment type="caution">
    <text evidence="4">The sequence shown here is derived from an EMBL/GenBank/DDBJ whole genome shotgun (WGS) entry which is preliminary data.</text>
</comment>
<reference evidence="4 5" key="1">
    <citation type="submission" date="2020-05" db="EMBL/GenBank/DDBJ databases">
        <authorList>
            <person name="Casaregola S."/>
            <person name="Devillers H."/>
            <person name="Grondin C."/>
        </authorList>
    </citation>
    <scope>NUCLEOTIDE SEQUENCE [LARGE SCALE GENOMIC DNA]</scope>
    <source>
        <strain evidence="4 5">CLIB 1767</strain>
    </source>
</reference>
<name>A0A8H2VC92_9SACH</name>
<dbReference type="GeneID" id="64855738"/>
<dbReference type="GO" id="GO:0051082">
    <property type="term" value="F:unfolded protein binding"/>
    <property type="evidence" value="ECO:0007669"/>
    <property type="project" value="InterPro"/>
</dbReference>
<keyword evidence="2" id="KW-0143">Chaperone</keyword>
<dbReference type="Pfam" id="PF02996">
    <property type="entry name" value="Prefoldin"/>
    <property type="match status" value="1"/>
</dbReference>
<organism evidence="4 5">
    <name type="scientific">Maudiozyma barnettii</name>
    <dbReference type="NCBI Taxonomy" id="61262"/>
    <lineage>
        <taxon>Eukaryota</taxon>
        <taxon>Fungi</taxon>
        <taxon>Dikarya</taxon>
        <taxon>Ascomycota</taxon>
        <taxon>Saccharomycotina</taxon>
        <taxon>Saccharomycetes</taxon>
        <taxon>Saccharomycetales</taxon>
        <taxon>Saccharomycetaceae</taxon>
        <taxon>Maudiozyma</taxon>
    </lineage>
</organism>
<dbReference type="GO" id="GO:0005737">
    <property type="term" value="C:cytoplasm"/>
    <property type="evidence" value="ECO:0007669"/>
    <property type="project" value="TreeGrafter"/>
</dbReference>
<dbReference type="PANTHER" id="PTHR12674">
    <property type="entry name" value="PREFOLDIN SUBUNIT 5"/>
    <property type="match status" value="1"/>
</dbReference>
<feature type="coiled-coil region" evidence="3">
    <location>
        <begin position="94"/>
        <end position="121"/>
    </location>
</feature>
<dbReference type="PANTHER" id="PTHR12674:SF2">
    <property type="entry name" value="PREFOLDIN SUBUNIT 5"/>
    <property type="match status" value="1"/>
</dbReference>
<dbReference type="RefSeq" id="XP_041404644.1">
    <property type="nucleotide sequence ID" value="XM_041548710.1"/>
</dbReference>
<dbReference type="GO" id="GO:0016272">
    <property type="term" value="C:prefoldin complex"/>
    <property type="evidence" value="ECO:0007669"/>
    <property type="project" value="InterPro"/>
</dbReference>
<dbReference type="EMBL" id="CAEFZW010000002">
    <property type="protein sequence ID" value="CAB4252606.1"/>
    <property type="molecule type" value="Genomic_DNA"/>
</dbReference>
<dbReference type="InterPro" id="IPR009053">
    <property type="entry name" value="Prefoldin"/>
</dbReference>
<dbReference type="GO" id="GO:1990114">
    <property type="term" value="P:RNA polymerase II core complex assembly"/>
    <property type="evidence" value="ECO:0007669"/>
    <property type="project" value="TreeGrafter"/>
</dbReference>
<evidence type="ECO:0000313" key="5">
    <source>
        <dbReference type="Proteomes" id="UP000644660"/>
    </source>
</evidence>
<evidence type="ECO:0000256" key="3">
    <source>
        <dbReference type="SAM" id="Coils"/>
    </source>
</evidence>
<proteinExistence type="inferred from homology"/>
<dbReference type="GO" id="GO:0006457">
    <property type="term" value="P:protein folding"/>
    <property type="evidence" value="ECO:0007669"/>
    <property type="project" value="InterPro"/>
</dbReference>
<evidence type="ECO:0000256" key="1">
    <source>
        <dbReference type="ARBA" id="ARBA00010048"/>
    </source>
</evidence>
<gene>
    <name evidence="4" type="ORF">KABA2_02S00220</name>
</gene>
<dbReference type="AlphaFoldDB" id="A0A8H2VC92"/>
<dbReference type="SUPFAM" id="SSF46579">
    <property type="entry name" value="Prefoldin"/>
    <property type="match status" value="1"/>
</dbReference>
<dbReference type="GO" id="GO:1990113">
    <property type="term" value="P:RNA polymerase I assembly"/>
    <property type="evidence" value="ECO:0007669"/>
    <property type="project" value="TreeGrafter"/>
</dbReference>
<evidence type="ECO:0000313" key="4">
    <source>
        <dbReference type="EMBL" id="CAB4252606.1"/>
    </source>
</evidence>
<dbReference type="CDD" id="cd23157">
    <property type="entry name" value="Prefoldin_5"/>
    <property type="match status" value="1"/>
</dbReference>
<dbReference type="GO" id="GO:1990115">
    <property type="term" value="P:RNA polymerase III assembly"/>
    <property type="evidence" value="ECO:0007669"/>
    <property type="project" value="TreeGrafter"/>
</dbReference>
<accession>A0A8H2VC92</accession>